<evidence type="ECO:0000313" key="2">
    <source>
        <dbReference type="Proteomes" id="UP000036513"/>
    </source>
</evidence>
<dbReference type="Proteomes" id="UP000036513">
    <property type="component" value="Unassembled WGS sequence"/>
</dbReference>
<gene>
    <name evidence="1" type="ORF">MCHLDSM_01845</name>
</gene>
<dbReference type="EMBL" id="JYNL01000020">
    <property type="protein sequence ID" value="KMO77935.1"/>
    <property type="molecule type" value="Genomic_DNA"/>
</dbReference>
<comment type="caution">
    <text evidence="1">The sequence shown here is derived from an EMBL/GenBank/DDBJ whole genome shotgun (WGS) entry which is preliminary data.</text>
</comment>
<keyword evidence="2" id="KW-1185">Reference proteome</keyword>
<organism evidence="1 2">
    <name type="scientific">Mycolicibacterium chlorophenolicum</name>
    <dbReference type="NCBI Taxonomy" id="37916"/>
    <lineage>
        <taxon>Bacteria</taxon>
        <taxon>Bacillati</taxon>
        <taxon>Actinomycetota</taxon>
        <taxon>Actinomycetes</taxon>
        <taxon>Mycobacteriales</taxon>
        <taxon>Mycobacteriaceae</taxon>
        <taxon>Mycolicibacterium</taxon>
    </lineage>
</organism>
<protein>
    <submittedName>
        <fullName evidence="1">Uncharacterized protein</fullName>
    </submittedName>
</protein>
<evidence type="ECO:0000313" key="1">
    <source>
        <dbReference type="EMBL" id="KMO77935.1"/>
    </source>
</evidence>
<accession>A0A0J6W3P7</accession>
<proteinExistence type="predicted"/>
<sequence length="379" mass="40383">MRHRSIVNSLGDLATVDRPQTRLRLGSPGLIGQDFRLALALSLGLGSLELGVGLISQRLSGVLALHGDRVRHRSIVHSLGDLVTVDRPQTRLGLGSLGLIGRRSRRALGLRLGLGSLELGVGLISQRLSGVLALHGDRVRHRSIVHSLGDLVTVDRPQTRLGLGSLGLIGRRSRRALGLRLGLGSLELGVGLISQRLSGVLALHGDRVRHRSIVNSLGDLATVDRPQTRLRLGSPGLIGQDFRLALALSLGLGSLELGVGLISQRLSGVLALHGDRVRHRSIVNSLSDLVTVDRPQTRLGLGSLGLGLGLGLGLIGQRLTGSLTLSHRLIIQRFSGVLALDRDRVRHRSIVNSLSDLITVDRPQSRLGLGSLGLIGRRV</sequence>
<dbReference type="STRING" id="37916.MCHLDSM_01845"/>
<dbReference type="AlphaFoldDB" id="A0A0J6W3P7"/>
<name>A0A0J6W3P7_9MYCO</name>
<reference evidence="1 2" key="1">
    <citation type="journal article" date="2015" name="Genome Biol. Evol.">
        <title>Characterization of Three Mycobacterium spp. with Potential Use in Bioremediation by Genome Sequencing and Comparative Genomics.</title>
        <authorList>
            <person name="Das S."/>
            <person name="Pettersson B.M."/>
            <person name="Behra P.R."/>
            <person name="Ramesh M."/>
            <person name="Dasgupta S."/>
            <person name="Bhattacharya A."/>
            <person name="Kirsebom L.A."/>
        </authorList>
    </citation>
    <scope>NUCLEOTIDE SEQUENCE [LARGE SCALE GENOMIC DNA]</scope>
    <source>
        <strain evidence="1 2">DSM 43826</strain>
    </source>
</reference>